<dbReference type="AlphaFoldDB" id="A0A561BRY6"/>
<dbReference type="EMBL" id="VIVK01000001">
    <property type="protein sequence ID" value="TWD81657.1"/>
    <property type="molecule type" value="Genomic_DNA"/>
</dbReference>
<evidence type="ECO:0000313" key="1">
    <source>
        <dbReference type="EMBL" id="TWD81657.1"/>
    </source>
</evidence>
<organism evidence="1 2">
    <name type="scientific">Kribbella amoyensis</name>
    <dbReference type="NCBI Taxonomy" id="996641"/>
    <lineage>
        <taxon>Bacteria</taxon>
        <taxon>Bacillati</taxon>
        <taxon>Actinomycetota</taxon>
        <taxon>Actinomycetes</taxon>
        <taxon>Propionibacteriales</taxon>
        <taxon>Kribbellaceae</taxon>
        <taxon>Kribbella</taxon>
    </lineage>
</organism>
<keyword evidence="2" id="KW-1185">Reference proteome</keyword>
<accession>A0A561BRY6</accession>
<sequence length="56" mass="6203">MSTTTIEHRDVTPAAQPYIDGKFVSLCSCGAEFFGDDPDHADYLLLDHICPDDTTR</sequence>
<name>A0A561BRY6_9ACTN</name>
<dbReference type="RefSeq" id="WP_170284663.1">
    <property type="nucleotide sequence ID" value="NZ_VIVK01000001.1"/>
</dbReference>
<comment type="caution">
    <text evidence="1">The sequence shown here is derived from an EMBL/GenBank/DDBJ whole genome shotgun (WGS) entry which is preliminary data.</text>
</comment>
<dbReference type="Proteomes" id="UP000318380">
    <property type="component" value="Unassembled WGS sequence"/>
</dbReference>
<evidence type="ECO:0000313" key="2">
    <source>
        <dbReference type="Proteomes" id="UP000318380"/>
    </source>
</evidence>
<reference evidence="1 2" key="1">
    <citation type="submission" date="2019-06" db="EMBL/GenBank/DDBJ databases">
        <title>Sequencing the genomes of 1000 actinobacteria strains.</title>
        <authorList>
            <person name="Klenk H.-P."/>
        </authorList>
    </citation>
    <scope>NUCLEOTIDE SEQUENCE [LARGE SCALE GENOMIC DNA]</scope>
    <source>
        <strain evidence="1 2">DSM 24683</strain>
    </source>
</reference>
<protein>
    <submittedName>
        <fullName evidence="1">Uncharacterized protein</fullName>
    </submittedName>
</protein>
<proteinExistence type="predicted"/>
<gene>
    <name evidence="1" type="ORF">FB561_2777</name>
</gene>